<evidence type="ECO:0000313" key="7">
    <source>
        <dbReference type="Proteomes" id="UP001345013"/>
    </source>
</evidence>
<dbReference type="PROSITE" id="PS51194">
    <property type="entry name" value="HELICASE_CTER"/>
    <property type="match status" value="1"/>
</dbReference>
<dbReference type="InterPro" id="IPR027417">
    <property type="entry name" value="P-loop_NTPase"/>
</dbReference>
<dbReference type="Pfam" id="PF00176">
    <property type="entry name" value="SNF2-rel_dom"/>
    <property type="match status" value="1"/>
</dbReference>
<dbReference type="Pfam" id="PF00271">
    <property type="entry name" value="Helicase_C"/>
    <property type="match status" value="1"/>
</dbReference>
<keyword evidence="2" id="KW-0378">Hydrolase</keyword>
<dbReference type="SMART" id="SM00487">
    <property type="entry name" value="DEXDc"/>
    <property type="match status" value="1"/>
</dbReference>
<feature type="region of interest" description="Disordered" evidence="4">
    <location>
        <begin position="1122"/>
        <end position="1163"/>
    </location>
</feature>
<dbReference type="InterPro" id="IPR000330">
    <property type="entry name" value="SNF2_N"/>
</dbReference>
<dbReference type="Gene3D" id="3.40.50.10810">
    <property type="entry name" value="Tandem AAA-ATPase domain"/>
    <property type="match status" value="1"/>
</dbReference>
<evidence type="ECO:0000313" key="6">
    <source>
        <dbReference type="EMBL" id="KAK5093427.1"/>
    </source>
</evidence>
<feature type="region of interest" description="Disordered" evidence="4">
    <location>
        <begin position="615"/>
        <end position="644"/>
    </location>
</feature>
<proteinExistence type="predicted"/>
<feature type="compositionally biased region" description="Polar residues" evidence="4">
    <location>
        <begin position="1241"/>
        <end position="1268"/>
    </location>
</feature>
<feature type="region of interest" description="Disordered" evidence="4">
    <location>
        <begin position="1241"/>
        <end position="1296"/>
    </location>
</feature>
<dbReference type="Proteomes" id="UP001345013">
    <property type="component" value="Unassembled WGS sequence"/>
</dbReference>
<gene>
    <name evidence="6" type="ORF">LTR24_004279</name>
</gene>
<evidence type="ECO:0000256" key="2">
    <source>
        <dbReference type="ARBA" id="ARBA00022801"/>
    </source>
</evidence>
<dbReference type="InterPro" id="IPR001650">
    <property type="entry name" value="Helicase_C-like"/>
</dbReference>
<dbReference type="InterPro" id="IPR014001">
    <property type="entry name" value="Helicase_ATP-bd"/>
</dbReference>
<feature type="region of interest" description="Disordered" evidence="4">
    <location>
        <begin position="896"/>
        <end position="967"/>
    </location>
</feature>
<dbReference type="InterPro" id="IPR038718">
    <property type="entry name" value="SNF2-like_sf"/>
</dbReference>
<dbReference type="InterPro" id="IPR049730">
    <property type="entry name" value="SNF2/RAD54-like_C"/>
</dbReference>
<dbReference type="SUPFAM" id="SSF52540">
    <property type="entry name" value="P-loop containing nucleoside triphosphate hydrolases"/>
    <property type="match status" value="2"/>
</dbReference>
<dbReference type="PANTHER" id="PTHR45626:SF51">
    <property type="entry name" value="SNF2-RELATED DOMAIN-CONTAINING PROTEIN"/>
    <property type="match status" value="1"/>
</dbReference>
<evidence type="ECO:0000256" key="3">
    <source>
        <dbReference type="ARBA" id="ARBA00022840"/>
    </source>
</evidence>
<dbReference type="Gene3D" id="3.40.50.300">
    <property type="entry name" value="P-loop containing nucleotide triphosphate hydrolases"/>
    <property type="match status" value="1"/>
</dbReference>
<protein>
    <recommendedName>
        <fullName evidence="5">Helicase C-terminal domain-containing protein</fullName>
    </recommendedName>
</protein>
<dbReference type="PANTHER" id="PTHR45626">
    <property type="entry name" value="TRANSCRIPTION TERMINATION FACTOR 2-RELATED"/>
    <property type="match status" value="1"/>
</dbReference>
<accession>A0ABR0KEA6</accession>
<dbReference type="InterPro" id="IPR050628">
    <property type="entry name" value="SNF2_RAD54_helicase_TF"/>
</dbReference>
<evidence type="ECO:0000256" key="4">
    <source>
        <dbReference type="SAM" id="MobiDB-lite"/>
    </source>
</evidence>
<keyword evidence="7" id="KW-1185">Reference proteome</keyword>
<keyword evidence="1" id="KW-0547">Nucleotide-binding</keyword>
<organism evidence="6 7">
    <name type="scientific">Lithohypha guttulata</name>
    <dbReference type="NCBI Taxonomy" id="1690604"/>
    <lineage>
        <taxon>Eukaryota</taxon>
        <taxon>Fungi</taxon>
        <taxon>Dikarya</taxon>
        <taxon>Ascomycota</taxon>
        <taxon>Pezizomycotina</taxon>
        <taxon>Eurotiomycetes</taxon>
        <taxon>Chaetothyriomycetidae</taxon>
        <taxon>Chaetothyriales</taxon>
        <taxon>Trichomeriaceae</taxon>
        <taxon>Lithohypha</taxon>
    </lineage>
</organism>
<sequence length="1296" mass="144928">MVMSHHIGRRRPRESEVVDFGLLPGWELSARSGAVIDYIDGSCGIESALDETDFYVGPSNMSSPRGTNADTFTANPSSSSTLTPPTEHISTKNVFDRCSIRETESGPSDFQRADDVDFADRLEEKMPYDDGSIAFGTICLYDYKDIVSGETITYMRGHTCDDVYPNMLIKNAQSKKTIRLDGLSIGTKCGLTSIRVYILPEDVDRSNRGHVRDFHKLVRYLLNFVDCSTEAWTGHAEPQGQIHVYREPVYDVEESIFYTFNTLCSPEPDPKSYEGYAHGLQAMTDVLDGTITGLRTKLYPYQKRSVAAMIKKESAPAKIRDPRKTRMLDIYGNPFYLDTNDGSLFRQRPLYSEPRGGILAETMGYGKTLICLVLILATKGHYPSIPHYCIETHPKETYSETPCLLSMAARRLKHAGLPWKNEFYMLKKAGYYHDRCIGELQKYERAYKEPTPGSTNPTRKGKPEYGNIIRLCSATLIIVPPNLIIQWQQEIKQHIDEDAIDVLIVDGPSIVVPPWQELVKYDVILISKSRFEQEYRDDDLNQGKGLRYAEKYKSPLTEVRWLRVICDEGHGFAGSAQKTNAMAMLDKMFIERRWVVSGTPSSNLHGVEVGLASVESGHTTHSPGSPDPFGSALKRRRAPSAQYSEEKDLERLRLIVVNFLKLQPWTNKKGDDMADWKTYLAPRVNAQGKRHSMPALREVMQTLIIRHRIQDVECDLTLPPLHNKVVDLEPSYHDKLALNQFIMVLTSNYVTSEREDEDYMFHPRNRGKLSILINNLGHATFYWVGFTEQNVKDTLDVSNSYLNKHIDSVSDDDGILLTEAIQHGERALSDPAWRALSTMHEMGVFISRFPEQAKPAWALDGIAKEPLLLGTTQAREVQKHVHSRIAKELSSPIVGLATHGTKTMTAARKKAEEEQRQRQKQKVGTEPKDVGITESPAKRAPATSSVSSKPAARTDAGGPSNSRNVDSSSTYFVDLPKSEVLGFASSKLTYLCSKIMSHPDEKSIVFYNHNNTAFFIAEALELLRISFLIYANTLSVQKRAEYLTKFNSDTETKVLLMDLKQAGQGLHVAAASRVYIVTPIWDQAIESQAIKRAHRIGQNRDVFVETLVLKGTFEEALVKRRKEKMEQERRGSRTDEVDTVGCGNPSLESASKKTKGGPGNPMLDDSVMVKVLKNIQFLKITDEEERFVRLSKPVPLFVASADVKTSESQEGPVASASLSNNITGASNAAPVVKDATQPIQPTRSSMFGLQPLVSSEQASSSKRPSQAVTEDAEGNLSRASLSSKRARIGGEKPFLN</sequence>
<feature type="domain" description="Helicase C-terminal" evidence="5">
    <location>
        <begin position="987"/>
        <end position="1141"/>
    </location>
</feature>
<dbReference type="CDD" id="cd18793">
    <property type="entry name" value="SF2_C_SNF"/>
    <property type="match status" value="1"/>
</dbReference>
<dbReference type="EMBL" id="JAVRRG010000043">
    <property type="protein sequence ID" value="KAK5093427.1"/>
    <property type="molecule type" value="Genomic_DNA"/>
</dbReference>
<evidence type="ECO:0000256" key="1">
    <source>
        <dbReference type="ARBA" id="ARBA00022741"/>
    </source>
</evidence>
<dbReference type="CDD" id="cd18008">
    <property type="entry name" value="DEXDc_SHPRH-like"/>
    <property type="match status" value="1"/>
</dbReference>
<evidence type="ECO:0000259" key="5">
    <source>
        <dbReference type="PROSITE" id="PS51194"/>
    </source>
</evidence>
<keyword evidence="3" id="KW-0067">ATP-binding</keyword>
<name>A0ABR0KEA6_9EURO</name>
<feature type="compositionally biased region" description="Basic and acidic residues" evidence="4">
    <location>
        <begin position="1122"/>
        <end position="1136"/>
    </location>
</feature>
<reference evidence="6 7" key="1">
    <citation type="submission" date="2023-08" db="EMBL/GenBank/DDBJ databases">
        <title>Black Yeasts Isolated from many extreme environments.</title>
        <authorList>
            <person name="Coleine C."/>
            <person name="Stajich J.E."/>
            <person name="Selbmann L."/>
        </authorList>
    </citation>
    <scope>NUCLEOTIDE SEQUENCE [LARGE SCALE GENOMIC DNA]</scope>
    <source>
        <strain evidence="6 7">CCFEE 5885</strain>
    </source>
</reference>
<comment type="caution">
    <text evidence="6">The sequence shown here is derived from an EMBL/GenBank/DDBJ whole genome shotgun (WGS) entry which is preliminary data.</text>
</comment>
<feature type="compositionally biased region" description="Basic and acidic residues" evidence="4">
    <location>
        <begin position="909"/>
        <end position="931"/>
    </location>
</feature>